<dbReference type="PANTHER" id="PTHR43744">
    <property type="entry name" value="ABC TRANSPORTER PERMEASE PROTEIN MG189-RELATED-RELATED"/>
    <property type="match status" value="1"/>
</dbReference>
<proteinExistence type="inferred from homology"/>
<evidence type="ECO:0000313" key="10">
    <source>
        <dbReference type="Proteomes" id="UP001164733"/>
    </source>
</evidence>
<evidence type="ECO:0000256" key="4">
    <source>
        <dbReference type="ARBA" id="ARBA00022692"/>
    </source>
</evidence>
<dbReference type="RefSeq" id="WP_216127099.1">
    <property type="nucleotide sequence ID" value="NZ_CP086239.1"/>
</dbReference>
<keyword evidence="5 7" id="KW-1133">Transmembrane helix</keyword>
<evidence type="ECO:0000313" key="9">
    <source>
        <dbReference type="EMBL" id="WAG59282.1"/>
    </source>
</evidence>
<comment type="subcellular location">
    <subcellularLocation>
        <location evidence="1 7">Cell membrane</location>
        <topology evidence="1 7">Multi-pass membrane protein</topology>
    </subcellularLocation>
</comment>
<dbReference type="PANTHER" id="PTHR43744:SF12">
    <property type="entry name" value="ABC TRANSPORTER PERMEASE PROTEIN MG189-RELATED"/>
    <property type="match status" value="1"/>
</dbReference>
<evidence type="ECO:0000256" key="7">
    <source>
        <dbReference type="RuleBase" id="RU363032"/>
    </source>
</evidence>
<feature type="transmembrane region" description="Helical" evidence="7">
    <location>
        <begin position="248"/>
        <end position="268"/>
    </location>
</feature>
<dbReference type="InterPro" id="IPR000515">
    <property type="entry name" value="MetI-like"/>
</dbReference>
<dbReference type="PROSITE" id="PS50928">
    <property type="entry name" value="ABC_TM1"/>
    <property type="match status" value="1"/>
</dbReference>
<evidence type="ECO:0000259" key="8">
    <source>
        <dbReference type="PROSITE" id="PS50928"/>
    </source>
</evidence>
<organism evidence="9 10">
    <name type="scientific">Clostridium estertheticum</name>
    <dbReference type="NCBI Taxonomy" id="238834"/>
    <lineage>
        <taxon>Bacteria</taxon>
        <taxon>Bacillati</taxon>
        <taxon>Bacillota</taxon>
        <taxon>Clostridia</taxon>
        <taxon>Eubacteriales</taxon>
        <taxon>Clostridiaceae</taxon>
        <taxon>Clostridium</taxon>
    </lineage>
</organism>
<gene>
    <name evidence="9" type="ORF">LL038_16760</name>
</gene>
<evidence type="ECO:0000256" key="6">
    <source>
        <dbReference type="ARBA" id="ARBA00023136"/>
    </source>
</evidence>
<keyword evidence="4 7" id="KW-0812">Transmembrane</keyword>
<evidence type="ECO:0000256" key="5">
    <source>
        <dbReference type="ARBA" id="ARBA00022989"/>
    </source>
</evidence>
<keyword evidence="2 7" id="KW-0813">Transport</keyword>
<evidence type="ECO:0000256" key="2">
    <source>
        <dbReference type="ARBA" id="ARBA00022448"/>
    </source>
</evidence>
<keyword evidence="6 7" id="KW-0472">Membrane</keyword>
<feature type="domain" description="ABC transmembrane type-1" evidence="8">
    <location>
        <begin position="78"/>
        <end position="268"/>
    </location>
</feature>
<dbReference type="GO" id="GO:0055085">
    <property type="term" value="P:transmembrane transport"/>
    <property type="evidence" value="ECO:0007669"/>
    <property type="project" value="InterPro"/>
</dbReference>
<evidence type="ECO:0000256" key="3">
    <source>
        <dbReference type="ARBA" id="ARBA00022475"/>
    </source>
</evidence>
<sequence>MKKESIDFKFSKSEKTWKKFFTVILVMYCSFTIYMLAMTASNSFKTRQDLLYNTFGLPKAISFESFKHVFMNGYLRGLFNSVVITVLVVVGAIALACTVAYGLSKFKFKFKGLILAYFLMGMMLPVQLKLIPLYNIIKMLHLNNNIFGVVIIGISNLSLPVFILSMFFKTLPGELYEAGKIDGASEFRIFYSIMLPLARPVISAVALLTTFATWNDFFIPLVFLSTKSNMTLPLMINNYTATLLQSWNYLFAAVTLSIIPIIFMFFFFSEQIVSGIANGGVKE</sequence>
<dbReference type="Proteomes" id="UP001164733">
    <property type="component" value="Chromosome"/>
</dbReference>
<reference evidence="9" key="1">
    <citation type="submission" date="2021-11" db="EMBL/GenBank/DDBJ databases">
        <title>Clostridia strains as spoilage organisms.</title>
        <authorList>
            <person name="Wambui J."/>
            <person name="Stevens M.J.A."/>
            <person name="Stephan R."/>
        </authorList>
    </citation>
    <scope>NUCLEOTIDE SEQUENCE</scope>
    <source>
        <strain evidence="9">CF009</strain>
    </source>
</reference>
<feature type="transmembrane region" description="Helical" evidence="7">
    <location>
        <begin position="189"/>
        <end position="211"/>
    </location>
</feature>
<evidence type="ECO:0000256" key="1">
    <source>
        <dbReference type="ARBA" id="ARBA00004651"/>
    </source>
</evidence>
<keyword evidence="3" id="KW-1003">Cell membrane</keyword>
<dbReference type="Pfam" id="PF00528">
    <property type="entry name" value="BPD_transp_1"/>
    <property type="match status" value="1"/>
</dbReference>
<dbReference type="EMBL" id="CP086239">
    <property type="protein sequence ID" value="WAG59282.1"/>
    <property type="molecule type" value="Genomic_DNA"/>
</dbReference>
<feature type="transmembrane region" description="Helical" evidence="7">
    <location>
        <begin position="20"/>
        <end position="40"/>
    </location>
</feature>
<feature type="transmembrane region" description="Helical" evidence="7">
    <location>
        <begin position="78"/>
        <end position="101"/>
    </location>
</feature>
<protein>
    <submittedName>
        <fullName evidence="9">Carbohydrate ABC transporter permease</fullName>
    </submittedName>
</protein>
<dbReference type="CDD" id="cd06261">
    <property type="entry name" value="TM_PBP2"/>
    <property type="match status" value="1"/>
</dbReference>
<name>A0AA47EFN6_9CLOT</name>
<accession>A0AA47EFN6</accession>
<feature type="transmembrane region" description="Helical" evidence="7">
    <location>
        <begin position="146"/>
        <end position="168"/>
    </location>
</feature>
<dbReference type="AlphaFoldDB" id="A0AA47EFN6"/>
<feature type="transmembrane region" description="Helical" evidence="7">
    <location>
        <begin position="113"/>
        <end position="134"/>
    </location>
</feature>
<dbReference type="GO" id="GO:0005886">
    <property type="term" value="C:plasma membrane"/>
    <property type="evidence" value="ECO:0007669"/>
    <property type="project" value="UniProtKB-SubCell"/>
</dbReference>
<comment type="similarity">
    <text evidence="7">Belongs to the binding-protein-dependent transport system permease family.</text>
</comment>